<evidence type="ECO:0000313" key="2">
    <source>
        <dbReference type="Proteomes" id="UP000215453"/>
    </source>
</evidence>
<dbReference type="EMBL" id="LT882676">
    <property type="protein sequence ID" value="SMY18779.1"/>
    <property type="molecule type" value="Genomic_DNA"/>
</dbReference>
<dbReference type="Proteomes" id="UP000215453">
    <property type="component" value="Chromosome 1"/>
</dbReference>
<protein>
    <submittedName>
        <fullName evidence="1">Uncharacterized protein</fullName>
    </submittedName>
</protein>
<name>A0A1Y6L5E9_ZYMTR</name>
<evidence type="ECO:0000313" key="1">
    <source>
        <dbReference type="EMBL" id="SMY18779.1"/>
    </source>
</evidence>
<dbReference type="AlphaFoldDB" id="A0A1Y6L5E9"/>
<reference evidence="1 2" key="1">
    <citation type="submission" date="2016-10" db="EMBL/GenBank/DDBJ databases">
        <authorList>
            <person name="Varghese N."/>
        </authorList>
    </citation>
    <scope>NUCLEOTIDE SEQUENCE [LARGE SCALE GENOMIC DNA]</scope>
</reference>
<sequence length="82" mass="8552">MNLGVPRESPALHSAETVSCHSPSGACLGEFLIPTMPFGTSFSSVSESLRLGVGEEFSSKILIVCADACSDGRVPGRYSIGF</sequence>
<gene>
    <name evidence="1" type="ORF">ZT1A5_G214</name>
</gene>
<accession>A0A1Y6L5E9</accession>
<proteinExistence type="predicted"/>
<organism evidence="1 2">
    <name type="scientific">Zymoseptoria tritici ST99CH_1A5</name>
    <dbReference type="NCBI Taxonomy" id="1276529"/>
    <lineage>
        <taxon>Eukaryota</taxon>
        <taxon>Fungi</taxon>
        <taxon>Dikarya</taxon>
        <taxon>Ascomycota</taxon>
        <taxon>Pezizomycotina</taxon>
        <taxon>Dothideomycetes</taxon>
        <taxon>Dothideomycetidae</taxon>
        <taxon>Mycosphaerellales</taxon>
        <taxon>Mycosphaerellaceae</taxon>
        <taxon>Zymoseptoria</taxon>
    </lineage>
</organism>